<evidence type="ECO:0000313" key="2">
    <source>
        <dbReference type="EMBL" id="KAB1079754.1"/>
    </source>
</evidence>
<name>A0A6L3T3K0_9HYPH</name>
<keyword evidence="3" id="KW-1185">Reference proteome</keyword>
<gene>
    <name evidence="2" type="ORF">F6X53_08250</name>
</gene>
<keyword evidence="1" id="KW-0732">Signal</keyword>
<feature type="chain" id="PRO_5026931630" description="DUF4148 domain-containing protein" evidence="1">
    <location>
        <begin position="26"/>
        <end position="110"/>
    </location>
</feature>
<sequence>MRVRSAFAAAVVAASIAAASVPAAAQEVQTFDAWGHTFNVPGARSAVAGAATARKDAVPRKEAVLATGSVAPRHAYASARAGAASENAAVVHEAPRTINVWGARVDARVD</sequence>
<evidence type="ECO:0008006" key="4">
    <source>
        <dbReference type="Google" id="ProtNLM"/>
    </source>
</evidence>
<dbReference type="EMBL" id="VZZK01000007">
    <property type="protein sequence ID" value="KAB1079754.1"/>
    <property type="molecule type" value="Genomic_DNA"/>
</dbReference>
<dbReference type="Proteomes" id="UP000474159">
    <property type="component" value="Unassembled WGS sequence"/>
</dbReference>
<reference evidence="2 3" key="1">
    <citation type="submission" date="2019-09" db="EMBL/GenBank/DDBJ databases">
        <title>YIM 48816 draft genome.</title>
        <authorList>
            <person name="Jiang L."/>
        </authorList>
    </citation>
    <scope>NUCLEOTIDE SEQUENCE [LARGE SCALE GENOMIC DNA]</scope>
    <source>
        <strain evidence="2 3">YIM 48816</strain>
    </source>
</reference>
<feature type="signal peptide" evidence="1">
    <location>
        <begin position="1"/>
        <end position="25"/>
    </location>
</feature>
<evidence type="ECO:0000256" key="1">
    <source>
        <dbReference type="SAM" id="SignalP"/>
    </source>
</evidence>
<organism evidence="2 3">
    <name type="scientific">Methylobacterium soli</name>
    <dbReference type="NCBI Taxonomy" id="553447"/>
    <lineage>
        <taxon>Bacteria</taxon>
        <taxon>Pseudomonadati</taxon>
        <taxon>Pseudomonadota</taxon>
        <taxon>Alphaproteobacteria</taxon>
        <taxon>Hyphomicrobiales</taxon>
        <taxon>Methylobacteriaceae</taxon>
        <taxon>Methylobacterium</taxon>
    </lineage>
</organism>
<accession>A0A6L3T3K0</accession>
<evidence type="ECO:0000313" key="3">
    <source>
        <dbReference type="Proteomes" id="UP000474159"/>
    </source>
</evidence>
<protein>
    <recommendedName>
        <fullName evidence="4">DUF4148 domain-containing protein</fullName>
    </recommendedName>
</protein>
<proteinExistence type="predicted"/>
<dbReference type="RefSeq" id="WP_150999397.1">
    <property type="nucleotide sequence ID" value="NZ_BPQY01000458.1"/>
</dbReference>
<comment type="caution">
    <text evidence="2">The sequence shown here is derived from an EMBL/GenBank/DDBJ whole genome shotgun (WGS) entry which is preliminary data.</text>
</comment>
<dbReference type="AlphaFoldDB" id="A0A6L3T3K0"/>